<feature type="signal peptide" evidence="1">
    <location>
        <begin position="1"/>
        <end position="27"/>
    </location>
</feature>
<accession>A0A143C1Q8</accession>
<reference evidence="3" key="1">
    <citation type="submission" date="2016-04" db="EMBL/GenBank/DDBJ databases">
        <authorList>
            <person name="Zhang B."/>
        </authorList>
    </citation>
    <scope>NUCLEOTIDE SEQUENCE [LARGE SCALE GENOMIC DNA]</scope>
    <source>
        <strain evidence="3">S10</strain>
    </source>
</reference>
<evidence type="ECO:0000256" key="1">
    <source>
        <dbReference type="SAM" id="SignalP"/>
    </source>
</evidence>
<protein>
    <recommendedName>
        <fullName evidence="4">Secreted protein</fullName>
    </recommendedName>
</protein>
<dbReference type="RefSeq" id="WP_062927314.1">
    <property type="nucleotide sequence ID" value="NZ_CP015098.1"/>
</dbReference>
<gene>
    <name evidence="2" type="ORF">A4E84_16490</name>
</gene>
<evidence type="ECO:0000313" key="2">
    <source>
        <dbReference type="EMBL" id="AMW10965.1"/>
    </source>
</evidence>
<organism evidence="2 3">
    <name type="scientific">Streptomyces qaidamensis</name>
    <dbReference type="NCBI Taxonomy" id="1783515"/>
    <lineage>
        <taxon>Bacteria</taxon>
        <taxon>Bacillati</taxon>
        <taxon>Actinomycetota</taxon>
        <taxon>Actinomycetes</taxon>
        <taxon>Kitasatosporales</taxon>
        <taxon>Streptomycetaceae</taxon>
        <taxon>Streptomyces</taxon>
        <taxon>Streptomyces aurantiacus group</taxon>
    </lineage>
</organism>
<name>A0A143C1Q8_9ACTN</name>
<dbReference type="STRING" id="1783515.A4E84_16490"/>
<keyword evidence="3" id="KW-1185">Reference proteome</keyword>
<evidence type="ECO:0000313" key="3">
    <source>
        <dbReference type="Proteomes" id="UP000076096"/>
    </source>
</evidence>
<keyword evidence="1" id="KW-0732">Signal</keyword>
<evidence type="ECO:0008006" key="4">
    <source>
        <dbReference type="Google" id="ProtNLM"/>
    </source>
</evidence>
<proteinExistence type="predicted"/>
<dbReference type="KEGG" id="stsi:A4E84_16490"/>
<sequence length="341" mass="36107">MPAVTQRVALVALTAAMLFLGVDTAVAGGIGSNGEQAEETSGDSSGPMLESRVSFNVKGGVPSKDSGPITSAAVDWEPPACWYEPYWKAKDFKTYTEANWSIYDSVGGAPAGVADDKARYREGRPYKNFNVDKNDEGMWWVAVKNPKMVDEPAAGNCKRDPFWVDTGENPGVPQAIDTETLAGLAHQRTVVPPTRISLAPNARSTVNAPTWVWLDKGAFKPVSVTASLPGTGLWATTTAKPVSLHLEPGTADAETLPASGECLINEDGSIGEPYARGKGELTPPCGVRYLRSSGDGTYGLEATLTWEITWEGAGGTGGDLPDGTFATTTQVPVQEIQSVNR</sequence>
<feature type="chain" id="PRO_5007507302" description="Secreted protein" evidence="1">
    <location>
        <begin position="28"/>
        <end position="341"/>
    </location>
</feature>
<dbReference type="AlphaFoldDB" id="A0A143C1Q8"/>
<dbReference type="EMBL" id="CP015098">
    <property type="protein sequence ID" value="AMW10965.1"/>
    <property type="molecule type" value="Genomic_DNA"/>
</dbReference>
<dbReference type="Proteomes" id="UP000076096">
    <property type="component" value="Chromosome"/>
</dbReference>